<dbReference type="KEGG" id="atx:GCD22_01855"/>
<proteinExistence type="predicted"/>
<dbReference type="Proteomes" id="UP000363590">
    <property type="component" value="Chromosome"/>
</dbReference>
<gene>
    <name evidence="1" type="ORF">GCD22_01855</name>
</gene>
<dbReference type="EMBL" id="CP045571">
    <property type="protein sequence ID" value="QFX96132.1"/>
    <property type="molecule type" value="Genomic_DNA"/>
</dbReference>
<name>A0A5P9XQJ3_ACITH</name>
<protein>
    <submittedName>
        <fullName evidence="1">Uncharacterized protein</fullName>
    </submittedName>
</protein>
<evidence type="ECO:0000313" key="2">
    <source>
        <dbReference type="Proteomes" id="UP000363590"/>
    </source>
</evidence>
<dbReference type="AlphaFoldDB" id="A0A5P9XQJ3"/>
<evidence type="ECO:0000313" key="1">
    <source>
        <dbReference type="EMBL" id="QFX96132.1"/>
    </source>
</evidence>
<organism evidence="1 2">
    <name type="scientific">Acidithiobacillus thiooxidans ATCC 19377</name>
    <dbReference type="NCBI Taxonomy" id="637390"/>
    <lineage>
        <taxon>Bacteria</taxon>
        <taxon>Pseudomonadati</taxon>
        <taxon>Pseudomonadota</taxon>
        <taxon>Acidithiobacillia</taxon>
        <taxon>Acidithiobacillales</taxon>
        <taxon>Acidithiobacillaceae</taxon>
        <taxon>Acidithiobacillus</taxon>
    </lineage>
</organism>
<reference evidence="1 2" key="1">
    <citation type="submission" date="2019-10" db="EMBL/GenBank/DDBJ databases">
        <authorList>
            <person name="Wang R."/>
        </authorList>
    </citation>
    <scope>NUCLEOTIDE SEQUENCE [LARGE SCALE GENOMIC DNA]</scope>
    <source>
        <strain evidence="1 2">ATCC 19377</strain>
    </source>
</reference>
<accession>A0A5P9XQJ3</accession>
<sequence length="66" mass="7590">MLLNINALFSLYSLLLSVNVVCRDQIDPGVKGFFADYVGMVRLTEKHLSAIFTLYRAMWHDLERAL</sequence>